<dbReference type="Gene3D" id="3.20.20.150">
    <property type="entry name" value="Divalent-metal-dependent TIM barrel enzymes"/>
    <property type="match status" value="1"/>
</dbReference>
<protein>
    <submittedName>
        <fullName evidence="2">Hexulose-6-phosphate isomerase</fullName>
    </submittedName>
</protein>
<dbReference type="PANTHER" id="PTHR12110">
    <property type="entry name" value="HYDROXYPYRUVATE ISOMERASE"/>
    <property type="match status" value="1"/>
</dbReference>
<keyword evidence="2" id="KW-0413">Isomerase</keyword>
<dbReference type="PANTHER" id="PTHR12110:SF21">
    <property type="entry name" value="XYLOSE ISOMERASE-LIKE TIM BARREL DOMAIN-CONTAINING PROTEIN"/>
    <property type="match status" value="1"/>
</dbReference>
<organism evidence="2 3">
    <name type="scientific">Halogeometricum rufum</name>
    <dbReference type="NCBI Taxonomy" id="553469"/>
    <lineage>
        <taxon>Archaea</taxon>
        <taxon>Methanobacteriati</taxon>
        <taxon>Methanobacteriota</taxon>
        <taxon>Stenosarchaea group</taxon>
        <taxon>Halobacteria</taxon>
        <taxon>Halobacteriales</taxon>
        <taxon>Haloferacaceae</taxon>
        <taxon>Halogeometricum</taxon>
    </lineage>
</organism>
<dbReference type="OrthoDB" id="372143at2157"/>
<dbReference type="AlphaFoldDB" id="A0A1I6IK28"/>
<dbReference type="RefSeq" id="WP_089809777.1">
    <property type="nucleotide sequence ID" value="NZ_FOYT01000003.1"/>
</dbReference>
<evidence type="ECO:0000313" key="3">
    <source>
        <dbReference type="Proteomes" id="UP000198531"/>
    </source>
</evidence>
<keyword evidence="3" id="KW-1185">Reference proteome</keyword>
<dbReference type="Proteomes" id="UP000198531">
    <property type="component" value="Unassembled WGS sequence"/>
</dbReference>
<sequence length="267" mass="29068">MQFALNQMGFPADGLGRNAELVADAGYDGIEPNLTADGPLWDDDSVAAFADRLDELGLAVPAVATTLHWDRQLASDDDATRAAGIDVGERMIELAAELGAGAVLVVPGVVGESEPYDEVYDRALNSVRALATVGAEHGVTVCVENVWNDFLLSPMEFAEFVDRASASGPVGAYFDVGNVRRFGHPEQWIRILGDRIERVHVKDYRTDVDTMEAFTYPLEGDVDWPAVEAALRDAGYDGWVTAEVPPYRTAAERMLPRVQSDLSYLFS</sequence>
<dbReference type="InterPro" id="IPR013022">
    <property type="entry name" value="Xyl_isomerase-like_TIM-brl"/>
</dbReference>
<name>A0A1I6IK28_9EURY</name>
<accession>A0A1I6IK28</accession>
<dbReference type="EMBL" id="FOYT01000003">
    <property type="protein sequence ID" value="SFR67066.1"/>
    <property type="molecule type" value="Genomic_DNA"/>
</dbReference>
<proteinExistence type="predicted"/>
<evidence type="ECO:0000313" key="2">
    <source>
        <dbReference type="EMBL" id="SFR67066.1"/>
    </source>
</evidence>
<gene>
    <name evidence="2" type="ORF">SAMN04487947_3383</name>
</gene>
<dbReference type="InterPro" id="IPR036237">
    <property type="entry name" value="Xyl_isomerase-like_sf"/>
</dbReference>
<dbReference type="SUPFAM" id="SSF51658">
    <property type="entry name" value="Xylose isomerase-like"/>
    <property type="match status" value="1"/>
</dbReference>
<evidence type="ECO:0000259" key="1">
    <source>
        <dbReference type="Pfam" id="PF01261"/>
    </source>
</evidence>
<reference evidence="3" key="1">
    <citation type="submission" date="2016-10" db="EMBL/GenBank/DDBJ databases">
        <authorList>
            <person name="Varghese N."/>
            <person name="Submissions S."/>
        </authorList>
    </citation>
    <scope>NUCLEOTIDE SEQUENCE [LARGE SCALE GENOMIC DNA]</scope>
    <source>
        <strain evidence="3">CGMCC 1.7736</strain>
    </source>
</reference>
<feature type="domain" description="Xylose isomerase-like TIM barrel" evidence="1">
    <location>
        <begin position="20"/>
        <end position="249"/>
    </location>
</feature>
<dbReference type="InterPro" id="IPR050312">
    <property type="entry name" value="IolE/XylAMocC-like"/>
</dbReference>
<dbReference type="Pfam" id="PF01261">
    <property type="entry name" value="AP_endonuc_2"/>
    <property type="match status" value="1"/>
</dbReference>
<dbReference type="GO" id="GO:0016853">
    <property type="term" value="F:isomerase activity"/>
    <property type="evidence" value="ECO:0007669"/>
    <property type="project" value="UniProtKB-KW"/>
</dbReference>
<dbReference type="STRING" id="553469.SAMN04487947_3383"/>